<dbReference type="Pfam" id="PF02609">
    <property type="entry name" value="Exonuc_VII_S"/>
    <property type="match status" value="1"/>
</dbReference>
<keyword evidence="3 6" id="KW-0540">Nuclease</keyword>
<organism evidence="7 8">
    <name type="scientific">Candidatus Blautia pullicola</name>
    <dbReference type="NCBI Taxonomy" id="2838498"/>
    <lineage>
        <taxon>Bacteria</taxon>
        <taxon>Bacillati</taxon>
        <taxon>Bacillota</taxon>
        <taxon>Clostridia</taxon>
        <taxon>Lachnospirales</taxon>
        <taxon>Lachnospiraceae</taxon>
        <taxon>Blautia</taxon>
    </lineage>
</organism>
<comment type="subcellular location">
    <subcellularLocation>
        <location evidence="6">Cytoplasm</location>
    </subcellularLocation>
</comment>
<keyword evidence="5 6" id="KW-0269">Exonuclease</keyword>
<dbReference type="SUPFAM" id="SSF116842">
    <property type="entry name" value="XseB-like"/>
    <property type="match status" value="1"/>
</dbReference>
<evidence type="ECO:0000313" key="7">
    <source>
        <dbReference type="EMBL" id="HIZ66033.1"/>
    </source>
</evidence>
<evidence type="ECO:0000256" key="5">
    <source>
        <dbReference type="ARBA" id="ARBA00022839"/>
    </source>
</evidence>
<sequence length="76" mass="8667">MKASLKAEAPEEWTIEEALQELDDIVEKLESRDISLEQSFSIYQKGMELLRQCSGKIDTVEKKMLKISGDGEISEF</sequence>
<evidence type="ECO:0000256" key="3">
    <source>
        <dbReference type="ARBA" id="ARBA00022722"/>
    </source>
</evidence>
<gene>
    <name evidence="6 7" type="primary">xseB</name>
    <name evidence="7" type="ORF">H9809_09085</name>
</gene>
<accession>A0A9D2FS85</accession>
<dbReference type="GO" id="GO:0005829">
    <property type="term" value="C:cytosol"/>
    <property type="evidence" value="ECO:0007669"/>
    <property type="project" value="TreeGrafter"/>
</dbReference>
<dbReference type="EMBL" id="DXBG01000206">
    <property type="protein sequence ID" value="HIZ66033.1"/>
    <property type="molecule type" value="Genomic_DNA"/>
</dbReference>
<name>A0A9D2FS85_9FIRM</name>
<dbReference type="GO" id="GO:0006308">
    <property type="term" value="P:DNA catabolic process"/>
    <property type="evidence" value="ECO:0007669"/>
    <property type="project" value="UniProtKB-UniRule"/>
</dbReference>
<dbReference type="PANTHER" id="PTHR34137:SF1">
    <property type="entry name" value="EXODEOXYRIBONUCLEASE 7 SMALL SUBUNIT"/>
    <property type="match status" value="1"/>
</dbReference>
<dbReference type="HAMAP" id="MF_00337">
    <property type="entry name" value="Exonuc_7_S"/>
    <property type="match status" value="1"/>
</dbReference>
<dbReference type="EC" id="3.1.11.6" evidence="6"/>
<proteinExistence type="inferred from homology"/>
<evidence type="ECO:0000256" key="1">
    <source>
        <dbReference type="ARBA" id="ARBA00009998"/>
    </source>
</evidence>
<protein>
    <recommendedName>
        <fullName evidence="6">Exodeoxyribonuclease 7 small subunit</fullName>
        <ecNumber evidence="6">3.1.11.6</ecNumber>
    </recommendedName>
    <alternativeName>
        <fullName evidence="6">Exodeoxyribonuclease VII small subunit</fullName>
        <shortName evidence="6">Exonuclease VII small subunit</shortName>
    </alternativeName>
</protein>
<comment type="similarity">
    <text evidence="1 6">Belongs to the XseB family.</text>
</comment>
<dbReference type="NCBIfam" id="TIGR01280">
    <property type="entry name" value="xseB"/>
    <property type="match status" value="1"/>
</dbReference>
<dbReference type="PANTHER" id="PTHR34137">
    <property type="entry name" value="EXODEOXYRIBONUCLEASE 7 SMALL SUBUNIT"/>
    <property type="match status" value="1"/>
</dbReference>
<comment type="subunit">
    <text evidence="6">Heterooligomer composed of large and small subunits.</text>
</comment>
<dbReference type="Proteomes" id="UP000824056">
    <property type="component" value="Unassembled WGS sequence"/>
</dbReference>
<evidence type="ECO:0000313" key="8">
    <source>
        <dbReference type="Proteomes" id="UP000824056"/>
    </source>
</evidence>
<evidence type="ECO:0000256" key="4">
    <source>
        <dbReference type="ARBA" id="ARBA00022801"/>
    </source>
</evidence>
<dbReference type="GO" id="GO:0009318">
    <property type="term" value="C:exodeoxyribonuclease VII complex"/>
    <property type="evidence" value="ECO:0007669"/>
    <property type="project" value="UniProtKB-UniRule"/>
</dbReference>
<reference evidence="7" key="1">
    <citation type="journal article" date="2021" name="PeerJ">
        <title>Extensive microbial diversity within the chicken gut microbiome revealed by metagenomics and culture.</title>
        <authorList>
            <person name="Gilroy R."/>
            <person name="Ravi A."/>
            <person name="Getino M."/>
            <person name="Pursley I."/>
            <person name="Horton D.L."/>
            <person name="Alikhan N.F."/>
            <person name="Baker D."/>
            <person name="Gharbi K."/>
            <person name="Hall N."/>
            <person name="Watson M."/>
            <person name="Adriaenssens E.M."/>
            <person name="Foster-Nyarko E."/>
            <person name="Jarju S."/>
            <person name="Secka A."/>
            <person name="Antonio M."/>
            <person name="Oren A."/>
            <person name="Chaudhuri R.R."/>
            <person name="La Ragione R."/>
            <person name="Hildebrand F."/>
            <person name="Pallen M.J."/>
        </authorList>
    </citation>
    <scope>NUCLEOTIDE SEQUENCE</scope>
    <source>
        <strain evidence="7">1068</strain>
    </source>
</reference>
<comment type="caution">
    <text evidence="7">The sequence shown here is derived from an EMBL/GenBank/DDBJ whole genome shotgun (WGS) entry which is preliminary data.</text>
</comment>
<evidence type="ECO:0000256" key="6">
    <source>
        <dbReference type="HAMAP-Rule" id="MF_00337"/>
    </source>
</evidence>
<dbReference type="Gene3D" id="1.10.287.1040">
    <property type="entry name" value="Exonuclease VII, small subunit"/>
    <property type="match status" value="1"/>
</dbReference>
<keyword evidence="2 6" id="KW-0963">Cytoplasm</keyword>
<dbReference type="InterPro" id="IPR003761">
    <property type="entry name" value="Exonuc_VII_S"/>
</dbReference>
<reference evidence="7" key="2">
    <citation type="submission" date="2021-04" db="EMBL/GenBank/DDBJ databases">
        <authorList>
            <person name="Gilroy R."/>
        </authorList>
    </citation>
    <scope>NUCLEOTIDE SEQUENCE</scope>
    <source>
        <strain evidence="7">1068</strain>
    </source>
</reference>
<keyword evidence="4 6" id="KW-0378">Hydrolase</keyword>
<dbReference type="InterPro" id="IPR037004">
    <property type="entry name" value="Exonuc_VII_ssu_sf"/>
</dbReference>
<comment type="catalytic activity">
    <reaction evidence="6">
        <text>Exonucleolytic cleavage in either 5'- to 3'- or 3'- to 5'-direction to yield nucleoside 5'-phosphates.</text>
        <dbReference type="EC" id="3.1.11.6"/>
    </reaction>
</comment>
<dbReference type="GO" id="GO:0008855">
    <property type="term" value="F:exodeoxyribonuclease VII activity"/>
    <property type="evidence" value="ECO:0007669"/>
    <property type="project" value="UniProtKB-UniRule"/>
</dbReference>
<dbReference type="AlphaFoldDB" id="A0A9D2FS85"/>
<evidence type="ECO:0000256" key="2">
    <source>
        <dbReference type="ARBA" id="ARBA00022490"/>
    </source>
</evidence>
<comment type="function">
    <text evidence="6">Bidirectionally degrades single-stranded DNA into large acid-insoluble oligonucleotides, which are then degraded further into small acid-soluble oligonucleotides.</text>
</comment>